<evidence type="ECO:0000256" key="8">
    <source>
        <dbReference type="ARBA" id="ARBA00023034"/>
    </source>
</evidence>
<keyword evidence="9" id="KW-0472">Membrane</keyword>
<protein>
    <submittedName>
        <fullName evidence="10">Uncharacterized protein</fullName>
    </submittedName>
</protein>
<evidence type="ECO:0000256" key="9">
    <source>
        <dbReference type="ARBA" id="ARBA00023136"/>
    </source>
</evidence>
<keyword evidence="5" id="KW-0812">Transmembrane</keyword>
<evidence type="ECO:0000256" key="3">
    <source>
        <dbReference type="ARBA" id="ARBA00009105"/>
    </source>
</evidence>
<dbReference type="PANTHER" id="PTHR31646:SF1">
    <property type="entry name" value="ALPHA-1,2-MANNOSYLTRANSFERASE MNN2"/>
    <property type="match status" value="1"/>
</dbReference>
<evidence type="ECO:0000313" key="10">
    <source>
        <dbReference type="EMBL" id="TID30645.1"/>
    </source>
</evidence>
<name>A0A4T0X5P6_9ASCO</name>
<gene>
    <name evidence="10" type="ORF">CANINC_000800</name>
</gene>
<dbReference type="Pfam" id="PF11051">
    <property type="entry name" value="Mannosyl_trans3"/>
    <property type="match status" value="1"/>
</dbReference>
<dbReference type="Proteomes" id="UP000307173">
    <property type="component" value="Unassembled WGS sequence"/>
</dbReference>
<organism evidence="10 11">
    <name type="scientific">Pichia inconspicua</name>
    <dbReference type="NCBI Taxonomy" id="52247"/>
    <lineage>
        <taxon>Eukaryota</taxon>
        <taxon>Fungi</taxon>
        <taxon>Dikarya</taxon>
        <taxon>Ascomycota</taxon>
        <taxon>Saccharomycotina</taxon>
        <taxon>Pichiomycetes</taxon>
        <taxon>Pichiales</taxon>
        <taxon>Pichiaceae</taxon>
        <taxon>Pichia</taxon>
    </lineage>
</organism>
<comment type="subcellular location">
    <subcellularLocation>
        <location evidence="1">Golgi apparatus membrane</location>
        <topology evidence="1">Single-pass type II membrane protein</topology>
    </subcellularLocation>
</comment>
<evidence type="ECO:0000256" key="6">
    <source>
        <dbReference type="ARBA" id="ARBA00022968"/>
    </source>
</evidence>
<keyword evidence="7" id="KW-1133">Transmembrane helix</keyword>
<dbReference type="SUPFAM" id="SSF53448">
    <property type="entry name" value="Nucleotide-diphospho-sugar transferases"/>
    <property type="match status" value="1"/>
</dbReference>
<dbReference type="STRING" id="52247.A0A4T0X5P6"/>
<accession>A0A4T0X5P6</accession>
<dbReference type="GO" id="GO:0000139">
    <property type="term" value="C:Golgi membrane"/>
    <property type="evidence" value="ECO:0007669"/>
    <property type="project" value="UniProtKB-SubCell"/>
</dbReference>
<keyword evidence="11" id="KW-1185">Reference proteome</keyword>
<dbReference type="GO" id="GO:0046354">
    <property type="term" value="P:mannan biosynthetic process"/>
    <property type="evidence" value="ECO:0007669"/>
    <property type="project" value="TreeGrafter"/>
</dbReference>
<dbReference type="AlphaFoldDB" id="A0A4T0X5P6"/>
<comment type="similarity">
    <text evidence="3">Belongs to the MNN1/MNT family.</text>
</comment>
<proteinExistence type="inferred from homology"/>
<evidence type="ECO:0000256" key="2">
    <source>
        <dbReference type="ARBA" id="ARBA00004922"/>
    </source>
</evidence>
<evidence type="ECO:0000256" key="4">
    <source>
        <dbReference type="ARBA" id="ARBA00022679"/>
    </source>
</evidence>
<sequence length="521" mass="59882">MIKNAEKFSVGIHANGDYEGLYTDISKFGLEELAQFDQTILNQMKQFHRNVVSKIPKNPLISLYKKRGYVTVGGGENDFSALLLLKQLRKTGADRPLEVMIPPLFKRNHALCDDVFPNLGAKCIMMEDVLGANSLKRLKYNSKLINTLAIVSSSFDDVLFLSPSTMPLHNPDGLFDSKVFHKFGIIVWPSYYRSTVSPAYYDVAGIHVEDSQVRILNDKWTPLEYYKDYRNTQISKVKLTKPNFHDLKGTSSDYAAVDSVFMIKKSRHFDVLLLMLHYTNDGPSRFFPLLNLAHFKTNGDYITAAAHYFKKVAYQNMKTADKVGQILGSGTAATAHYNPIEDYELTVGELWWLRNSRAAQKDKFKYDYFAHMKRPFNIFNSTPLFFHIEDPGLFPGKIKSMGLAYDENQSFRRLYGEHTRFYGTDFELEINELLSDVLCGDKLGNIASDILQQDEAVCKDFLPERISYLLGNTIEFWNKFKYQKKLPRTVPKDTSEEIERLLAQGIYDSMNYQKDEVERID</sequence>
<evidence type="ECO:0000256" key="1">
    <source>
        <dbReference type="ARBA" id="ARBA00004323"/>
    </source>
</evidence>
<evidence type="ECO:0000256" key="7">
    <source>
        <dbReference type="ARBA" id="ARBA00022989"/>
    </source>
</evidence>
<dbReference type="OrthoDB" id="430354at2759"/>
<keyword evidence="6" id="KW-0735">Signal-anchor</keyword>
<comment type="pathway">
    <text evidence="2">Protein modification; protein glycosylation.</text>
</comment>
<evidence type="ECO:0000313" key="11">
    <source>
        <dbReference type="Proteomes" id="UP000307173"/>
    </source>
</evidence>
<dbReference type="GO" id="GO:0000026">
    <property type="term" value="F:alpha-1,2-mannosyltransferase activity"/>
    <property type="evidence" value="ECO:0007669"/>
    <property type="project" value="TreeGrafter"/>
</dbReference>
<dbReference type="InterPro" id="IPR029044">
    <property type="entry name" value="Nucleotide-diphossugar_trans"/>
</dbReference>
<comment type="caution">
    <text evidence="10">The sequence shown here is derived from an EMBL/GenBank/DDBJ whole genome shotgun (WGS) entry which is preliminary data.</text>
</comment>
<dbReference type="PANTHER" id="PTHR31646">
    <property type="entry name" value="ALPHA-1,2-MANNOSYLTRANSFERASE MNN2"/>
    <property type="match status" value="1"/>
</dbReference>
<dbReference type="EMBL" id="SELW01000129">
    <property type="protein sequence ID" value="TID30645.1"/>
    <property type="molecule type" value="Genomic_DNA"/>
</dbReference>
<evidence type="ECO:0000256" key="5">
    <source>
        <dbReference type="ARBA" id="ARBA00022692"/>
    </source>
</evidence>
<keyword evidence="8" id="KW-0333">Golgi apparatus</keyword>
<keyword evidence="4" id="KW-0808">Transferase</keyword>
<dbReference type="InterPro" id="IPR022751">
    <property type="entry name" value="Alpha_mannosyltransferase"/>
</dbReference>
<reference evidence="10 11" key="1">
    <citation type="journal article" date="2019" name="Front. Genet.">
        <title>Whole-Genome Sequencing of the Opportunistic Yeast Pathogen Candida inconspicua Uncovers Its Hybrid Origin.</title>
        <authorList>
            <person name="Mixao V."/>
            <person name="Hansen A.P."/>
            <person name="Saus E."/>
            <person name="Boekhout T."/>
            <person name="Lass-Florl C."/>
            <person name="Gabaldon T."/>
        </authorList>
    </citation>
    <scope>NUCLEOTIDE SEQUENCE [LARGE SCALE GENOMIC DNA]</scope>
    <source>
        <strain evidence="10 11">CBS 180</strain>
    </source>
</reference>